<protein>
    <recommendedName>
        <fullName evidence="3">Heparan-alpha-glucosaminide N-acetyltransferase catalytic domain-containing protein</fullName>
    </recommendedName>
</protein>
<dbReference type="AlphaFoldDB" id="A0A645CAT8"/>
<evidence type="ECO:0008006" key="3">
    <source>
        <dbReference type="Google" id="ProtNLM"/>
    </source>
</evidence>
<name>A0A645CAT8_9ZZZZ</name>
<feature type="transmembrane region" description="Helical" evidence="1">
    <location>
        <begin position="172"/>
        <end position="196"/>
    </location>
</feature>
<proteinExistence type="predicted"/>
<organism evidence="2">
    <name type="scientific">bioreactor metagenome</name>
    <dbReference type="NCBI Taxonomy" id="1076179"/>
    <lineage>
        <taxon>unclassified sequences</taxon>
        <taxon>metagenomes</taxon>
        <taxon>ecological metagenomes</taxon>
    </lineage>
</organism>
<keyword evidence="1" id="KW-0472">Membrane</keyword>
<feature type="transmembrane region" description="Helical" evidence="1">
    <location>
        <begin position="202"/>
        <end position="220"/>
    </location>
</feature>
<feature type="transmembrane region" description="Helical" evidence="1">
    <location>
        <begin position="232"/>
        <end position="247"/>
    </location>
</feature>
<feature type="transmembrane region" description="Helical" evidence="1">
    <location>
        <begin position="22"/>
        <end position="43"/>
    </location>
</feature>
<keyword evidence="1" id="KW-0812">Transmembrane</keyword>
<sequence length="248" mass="28108">MFAATLIFLTIIFKLTKNNKQLAYVVFICGNLIILASHFTLQINWFDYLPIPLASYFSMQHGTIFPLLPFSGYILIGSSLGYLLQNVSAEARNSFIIKKFFLIGLPYVIFGVLFDIWYANGGVNIIGSSPIQLGVSIYRVGLSMWIISVSAFLSKFLTVLQPLLSMLSKRSLFIYVIHLLIIYGSPISPGIRHFFFNVDVGTAFYCALFVIFFSILLVYMYDTSSKNENASNFYKYVMVALIIYMLLI</sequence>
<gene>
    <name evidence="2" type="ORF">SDC9_121036</name>
</gene>
<reference evidence="2" key="1">
    <citation type="submission" date="2019-08" db="EMBL/GenBank/DDBJ databases">
        <authorList>
            <person name="Kucharzyk K."/>
            <person name="Murdoch R.W."/>
            <person name="Higgins S."/>
            <person name="Loffler F."/>
        </authorList>
    </citation>
    <scope>NUCLEOTIDE SEQUENCE</scope>
</reference>
<dbReference type="EMBL" id="VSSQ01025720">
    <property type="protein sequence ID" value="MPM74051.1"/>
    <property type="molecule type" value="Genomic_DNA"/>
</dbReference>
<feature type="transmembrane region" description="Helical" evidence="1">
    <location>
        <begin position="96"/>
        <end position="117"/>
    </location>
</feature>
<evidence type="ECO:0000313" key="2">
    <source>
        <dbReference type="EMBL" id="MPM74051.1"/>
    </source>
</evidence>
<comment type="caution">
    <text evidence="2">The sequence shown here is derived from an EMBL/GenBank/DDBJ whole genome shotgun (WGS) entry which is preliminary data.</text>
</comment>
<keyword evidence="1" id="KW-1133">Transmembrane helix</keyword>
<accession>A0A645CAT8</accession>
<feature type="transmembrane region" description="Helical" evidence="1">
    <location>
        <begin position="63"/>
        <end position="84"/>
    </location>
</feature>
<feature type="transmembrane region" description="Helical" evidence="1">
    <location>
        <begin position="137"/>
        <end position="160"/>
    </location>
</feature>
<evidence type="ECO:0000256" key="1">
    <source>
        <dbReference type="SAM" id="Phobius"/>
    </source>
</evidence>